<organism evidence="2 3">
    <name type="scientific">Pythium insidiosum</name>
    <name type="common">Pythiosis disease agent</name>
    <dbReference type="NCBI Taxonomy" id="114742"/>
    <lineage>
        <taxon>Eukaryota</taxon>
        <taxon>Sar</taxon>
        <taxon>Stramenopiles</taxon>
        <taxon>Oomycota</taxon>
        <taxon>Peronosporomycetes</taxon>
        <taxon>Pythiales</taxon>
        <taxon>Pythiaceae</taxon>
        <taxon>Pythium</taxon>
    </lineage>
</organism>
<evidence type="ECO:0000313" key="3">
    <source>
        <dbReference type="Proteomes" id="UP001209570"/>
    </source>
</evidence>
<protein>
    <submittedName>
        <fullName evidence="2">Uncharacterized protein</fullName>
    </submittedName>
</protein>
<feature type="compositionally biased region" description="Acidic residues" evidence="1">
    <location>
        <begin position="98"/>
        <end position="113"/>
    </location>
</feature>
<evidence type="ECO:0000313" key="2">
    <source>
        <dbReference type="EMBL" id="KAJ0390614.1"/>
    </source>
</evidence>
<name>A0AAD5Q1A3_PYTIN</name>
<feature type="compositionally biased region" description="Low complexity" evidence="1">
    <location>
        <begin position="53"/>
        <end position="68"/>
    </location>
</feature>
<gene>
    <name evidence="2" type="ORF">P43SY_011868</name>
</gene>
<feature type="compositionally biased region" description="Acidic residues" evidence="1">
    <location>
        <begin position="69"/>
        <end position="85"/>
    </location>
</feature>
<feature type="compositionally biased region" description="Low complexity" evidence="1">
    <location>
        <begin position="13"/>
        <end position="31"/>
    </location>
</feature>
<feature type="region of interest" description="Disordered" evidence="1">
    <location>
        <begin position="1"/>
        <end position="163"/>
    </location>
</feature>
<proteinExistence type="predicted"/>
<reference evidence="2" key="1">
    <citation type="submission" date="2021-12" db="EMBL/GenBank/DDBJ databases">
        <title>Prjna785345.</title>
        <authorList>
            <person name="Rujirawat T."/>
            <person name="Krajaejun T."/>
        </authorList>
    </citation>
    <scope>NUCLEOTIDE SEQUENCE</scope>
    <source>
        <strain evidence="2">Pi057C3</strain>
    </source>
</reference>
<keyword evidence="3" id="KW-1185">Reference proteome</keyword>
<evidence type="ECO:0000256" key="1">
    <source>
        <dbReference type="SAM" id="MobiDB-lite"/>
    </source>
</evidence>
<dbReference type="AlphaFoldDB" id="A0AAD5Q1A3"/>
<dbReference type="Proteomes" id="UP001209570">
    <property type="component" value="Unassembled WGS sequence"/>
</dbReference>
<accession>A0AAD5Q1A3</accession>
<comment type="caution">
    <text evidence="2">The sequence shown here is derived from an EMBL/GenBank/DDBJ whole genome shotgun (WGS) entry which is preliminary data.</text>
</comment>
<sequence>MVVNDLVPTFSCHGGSTSAHASSATDDAGGSVATATALAVEEDVEMPQAPDHTPSASAGGSKTSSSAPPDDDDTDLACPDPDEEEKAAVPQRHASGAEDGEVLVDYDESDQDAASERSSVPTDAPAPAFAEEELDLFSPVSPVDPTEGAAAHAERQAARPSCL</sequence>
<dbReference type="EMBL" id="JAKCXM010001855">
    <property type="protein sequence ID" value="KAJ0390614.1"/>
    <property type="molecule type" value="Genomic_DNA"/>
</dbReference>